<dbReference type="InterPro" id="IPR004089">
    <property type="entry name" value="MCPsignal_dom"/>
</dbReference>
<feature type="transmembrane region" description="Helical" evidence="5">
    <location>
        <begin position="12"/>
        <end position="33"/>
    </location>
</feature>
<dbReference type="SUPFAM" id="SSF58104">
    <property type="entry name" value="Methyl-accepting chemotaxis protein (MCP) signaling domain"/>
    <property type="match status" value="1"/>
</dbReference>
<gene>
    <name evidence="8" type="ORF">C7389_1159</name>
</gene>
<dbReference type="GO" id="GO:0004888">
    <property type="term" value="F:transmembrane signaling receptor activity"/>
    <property type="evidence" value="ECO:0007669"/>
    <property type="project" value="InterPro"/>
</dbReference>
<feature type="transmembrane region" description="Helical" evidence="5">
    <location>
        <begin position="186"/>
        <end position="209"/>
    </location>
</feature>
<dbReference type="PRINTS" id="PR00260">
    <property type="entry name" value="CHEMTRNSDUCR"/>
</dbReference>
<keyword evidence="5" id="KW-1133">Transmembrane helix</keyword>
<protein>
    <submittedName>
        <fullName evidence="8">Methyl-accepting chemotaxis protein</fullName>
    </submittedName>
</protein>
<evidence type="ECO:0000313" key="9">
    <source>
        <dbReference type="Proteomes" id="UP000295129"/>
    </source>
</evidence>
<dbReference type="PROSITE" id="PS50111">
    <property type="entry name" value="CHEMOTAXIS_TRANSDUC_2"/>
    <property type="match status" value="1"/>
</dbReference>
<dbReference type="InterPro" id="IPR003660">
    <property type="entry name" value="HAMP_dom"/>
</dbReference>
<dbReference type="PANTHER" id="PTHR32089">
    <property type="entry name" value="METHYL-ACCEPTING CHEMOTAXIS PROTEIN MCPB"/>
    <property type="match status" value="1"/>
</dbReference>
<keyword evidence="1 3" id="KW-0807">Transducer</keyword>
<feature type="domain" description="Methyl-accepting transducer" evidence="6">
    <location>
        <begin position="268"/>
        <end position="504"/>
    </location>
</feature>
<dbReference type="EMBL" id="SNVV01000015">
    <property type="protein sequence ID" value="TDN48343.1"/>
    <property type="molecule type" value="Genomic_DNA"/>
</dbReference>
<dbReference type="GO" id="GO:0007165">
    <property type="term" value="P:signal transduction"/>
    <property type="evidence" value="ECO:0007669"/>
    <property type="project" value="UniProtKB-KW"/>
</dbReference>
<evidence type="ECO:0000256" key="5">
    <source>
        <dbReference type="SAM" id="Phobius"/>
    </source>
</evidence>
<dbReference type="CDD" id="cd06225">
    <property type="entry name" value="HAMP"/>
    <property type="match status" value="1"/>
</dbReference>
<keyword evidence="5" id="KW-0472">Membrane</keyword>
<feature type="domain" description="HAMP" evidence="7">
    <location>
        <begin position="211"/>
        <end position="263"/>
    </location>
</feature>
<accession>A0A4R6DTI0</accession>
<keyword evidence="5" id="KW-0812">Transmembrane</keyword>
<dbReference type="AlphaFoldDB" id="A0A4R6DTI0"/>
<evidence type="ECO:0000256" key="4">
    <source>
        <dbReference type="SAM" id="MobiDB-lite"/>
    </source>
</evidence>
<dbReference type="Gene3D" id="1.10.287.950">
    <property type="entry name" value="Methyl-accepting chemotaxis protein"/>
    <property type="match status" value="1"/>
</dbReference>
<dbReference type="PANTHER" id="PTHR32089:SF112">
    <property type="entry name" value="LYSOZYME-LIKE PROTEIN-RELATED"/>
    <property type="match status" value="1"/>
</dbReference>
<dbReference type="GO" id="GO:0006935">
    <property type="term" value="P:chemotaxis"/>
    <property type="evidence" value="ECO:0007669"/>
    <property type="project" value="InterPro"/>
</dbReference>
<keyword evidence="9" id="KW-1185">Reference proteome</keyword>
<dbReference type="SMART" id="SM00304">
    <property type="entry name" value="HAMP"/>
    <property type="match status" value="1"/>
</dbReference>
<proteinExistence type="inferred from homology"/>
<feature type="compositionally biased region" description="Low complexity" evidence="4">
    <location>
        <begin position="460"/>
        <end position="470"/>
    </location>
</feature>
<dbReference type="InterPro" id="IPR004090">
    <property type="entry name" value="Chemotax_Me-accpt_rcpt"/>
</dbReference>
<evidence type="ECO:0000256" key="3">
    <source>
        <dbReference type="PROSITE-ProRule" id="PRU00284"/>
    </source>
</evidence>
<dbReference type="Proteomes" id="UP000295129">
    <property type="component" value="Unassembled WGS sequence"/>
</dbReference>
<dbReference type="GO" id="GO:0016020">
    <property type="term" value="C:membrane"/>
    <property type="evidence" value="ECO:0007669"/>
    <property type="project" value="InterPro"/>
</dbReference>
<evidence type="ECO:0000256" key="2">
    <source>
        <dbReference type="ARBA" id="ARBA00029447"/>
    </source>
</evidence>
<organism evidence="8 9">
    <name type="scientific">Azoarcus indigens</name>
    <dbReference type="NCBI Taxonomy" id="29545"/>
    <lineage>
        <taxon>Bacteria</taxon>
        <taxon>Pseudomonadati</taxon>
        <taxon>Pseudomonadota</taxon>
        <taxon>Betaproteobacteria</taxon>
        <taxon>Rhodocyclales</taxon>
        <taxon>Zoogloeaceae</taxon>
        <taxon>Azoarcus</taxon>
    </lineage>
</organism>
<evidence type="ECO:0000313" key="8">
    <source>
        <dbReference type="EMBL" id="TDN48343.1"/>
    </source>
</evidence>
<comment type="caution">
    <text evidence="8">The sequence shown here is derived from an EMBL/GenBank/DDBJ whole genome shotgun (WGS) entry which is preliminary data.</text>
</comment>
<name>A0A4R6DTI0_9RHOO</name>
<evidence type="ECO:0000256" key="1">
    <source>
        <dbReference type="ARBA" id="ARBA00023224"/>
    </source>
</evidence>
<dbReference type="SMART" id="SM00283">
    <property type="entry name" value="MA"/>
    <property type="match status" value="1"/>
</dbReference>
<feature type="region of interest" description="Disordered" evidence="4">
    <location>
        <begin position="452"/>
        <end position="494"/>
    </location>
</feature>
<dbReference type="Gene3D" id="6.10.340.10">
    <property type="match status" value="1"/>
</dbReference>
<comment type="similarity">
    <text evidence="2">Belongs to the methyl-accepting chemotaxis (MCP) protein family.</text>
</comment>
<dbReference type="Pfam" id="PF00015">
    <property type="entry name" value="MCPsignal"/>
    <property type="match status" value="1"/>
</dbReference>
<feature type="compositionally biased region" description="Polar residues" evidence="4">
    <location>
        <begin position="481"/>
        <end position="494"/>
    </location>
</feature>
<reference evidence="8 9" key="1">
    <citation type="submission" date="2019-03" db="EMBL/GenBank/DDBJ databases">
        <title>Genomic Encyclopedia of Type Strains, Phase IV (KMG-IV): sequencing the most valuable type-strain genomes for metagenomic binning, comparative biology and taxonomic classification.</title>
        <authorList>
            <person name="Goeker M."/>
        </authorList>
    </citation>
    <scope>NUCLEOTIDE SEQUENCE [LARGE SCALE GENOMIC DNA]</scope>
    <source>
        <strain evidence="8 9">DSM 12121</strain>
    </source>
</reference>
<dbReference type="Pfam" id="PF00672">
    <property type="entry name" value="HAMP"/>
    <property type="match status" value="1"/>
</dbReference>
<evidence type="ECO:0000259" key="7">
    <source>
        <dbReference type="PROSITE" id="PS50885"/>
    </source>
</evidence>
<dbReference type="PROSITE" id="PS50885">
    <property type="entry name" value="HAMP"/>
    <property type="match status" value="1"/>
</dbReference>
<dbReference type="RefSeq" id="WP_162851764.1">
    <property type="nucleotide sequence ID" value="NZ_SNVV01000015.1"/>
</dbReference>
<sequence>MDFIFNSVRNKLLLICGGGTTLVLLAAGIGLFLQYQSINRLTSGEVAELQNQRASVLESKATYNGQLLEWKNTLLRITDAQAQAQHWNTFLAREKEVRAQVDRLATVDNARIREIVAEFGRAHSTLSQTYQAALNDYKIDFNLYDLEENVRGADANSSALLDQLVGAMVSYIDMRTKAIDHSSNRIVAISVGLMAAACVLAFGIFLWLLRQQITQPAEELERALQSLARGDFSQPVRARTRDEIGRIATSAETIRRDLGALIQRVAASVKQVDEGAGGLAGESRSVASSAAATSEVAASTAATVEQVTLSIQSISDNAGRVSELSRTGASEARLAEAKLASLAGSIDESTAMMNTVTETAQDFIHNARDIAAMTQQVREIADQTNLLALNAAIEAARAGEQGRGFAVVADEVRKLAEKSSQSASQIDAITSGLGDQAGSLEKALNRGLQALESSRESMNEAATALSTASRSSERASEEVEQINQSVKEQSEASNQIARHVETIAEMVEQSHAAVGRMASTADGLHHVADELKASIDSFRL</sequence>
<evidence type="ECO:0000259" key="6">
    <source>
        <dbReference type="PROSITE" id="PS50111"/>
    </source>
</evidence>